<evidence type="ECO:0000256" key="9">
    <source>
        <dbReference type="ARBA" id="ARBA00030073"/>
    </source>
</evidence>
<reference evidence="14" key="1">
    <citation type="journal article" date="2020" name="Stud. Mycol.">
        <title>101 Dothideomycetes genomes: a test case for predicting lifestyles and emergence of pathogens.</title>
        <authorList>
            <person name="Haridas S."/>
            <person name="Albert R."/>
            <person name="Binder M."/>
            <person name="Bloem J."/>
            <person name="Labutti K."/>
            <person name="Salamov A."/>
            <person name="Andreopoulos B."/>
            <person name="Baker S."/>
            <person name="Barry K."/>
            <person name="Bills G."/>
            <person name="Bluhm B."/>
            <person name="Cannon C."/>
            <person name="Castanera R."/>
            <person name="Culley D."/>
            <person name="Daum C."/>
            <person name="Ezra D."/>
            <person name="Gonzalez J."/>
            <person name="Henrissat B."/>
            <person name="Kuo A."/>
            <person name="Liang C."/>
            <person name="Lipzen A."/>
            <person name="Lutzoni F."/>
            <person name="Magnuson J."/>
            <person name="Mondo S."/>
            <person name="Nolan M."/>
            <person name="Ohm R."/>
            <person name="Pangilinan J."/>
            <person name="Park H.-J."/>
            <person name="Ramirez L."/>
            <person name="Alfaro M."/>
            <person name="Sun H."/>
            <person name="Tritt A."/>
            <person name="Yoshinaga Y."/>
            <person name="Zwiers L.-H."/>
            <person name="Turgeon B."/>
            <person name="Goodwin S."/>
            <person name="Spatafora J."/>
            <person name="Crous P."/>
            <person name="Grigoriev I."/>
        </authorList>
    </citation>
    <scope>NUCLEOTIDE SEQUENCE</scope>
    <source>
        <strain evidence="14">CBS 379.55</strain>
    </source>
</reference>
<comment type="pathway">
    <text evidence="2">Cofactor biosynthesis; riboflavin biosynthesis.</text>
</comment>
<dbReference type="EC" id="1.1.1.302" evidence="4"/>
<evidence type="ECO:0000256" key="11">
    <source>
        <dbReference type="ARBA" id="ARBA00047550"/>
    </source>
</evidence>
<evidence type="ECO:0000256" key="5">
    <source>
        <dbReference type="ARBA" id="ARBA00015035"/>
    </source>
</evidence>
<evidence type="ECO:0000256" key="3">
    <source>
        <dbReference type="ARBA" id="ARBA00009723"/>
    </source>
</evidence>
<proteinExistence type="inferred from homology"/>
<evidence type="ECO:0000256" key="1">
    <source>
        <dbReference type="ARBA" id="ARBA00003555"/>
    </source>
</evidence>
<dbReference type="PANTHER" id="PTHR38011">
    <property type="entry name" value="DIHYDROFOLATE REDUCTASE FAMILY PROTEIN (AFU_ORTHOLOGUE AFUA_8G06820)"/>
    <property type="match status" value="1"/>
</dbReference>
<evidence type="ECO:0000259" key="13">
    <source>
        <dbReference type="Pfam" id="PF01872"/>
    </source>
</evidence>
<dbReference type="PANTHER" id="PTHR38011:SF7">
    <property type="entry name" value="2,5-DIAMINO-6-RIBOSYLAMINO-4(3H)-PYRIMIDINONE 5'-PHOSPHATE REDUCTASE"/>
    <property type="match status" value="1"/>
</dbReference>
<keyword evidence="15" id="KW-1185">Reference proteome</keyword>
<dbReference type="InterPro" id="IPR024072">
    <property type="entry name" value="DHFR-like_dom_sf"/>
</dbReference>
<accession>A0A6A6JKZ3</accession>
<evidence type="ECO:0000256" key="6">
    <source>
        <dbReference type="ARBA" id="ARBA00022619"/>
    </source>
</evidence>
<evidence type="ECO:0000313" key="14">
    <source>
        <dbReference type="EMBL" id="KAF2276905.1"/>
    </source>
</evidence>
<dbReference type="SUPFAM" id="SSF53597">
    <property type="entry name" value="Dihydrofolate reductase-like"/>
    <property type="match status" value="1"/>
</dbReference>
<evidence type="ECO:0000313" key="15">
    <source>
        <dbReference type="Proteomes" id="UP000800097"/>
    </source>
</evidence>
<organism evidence="14 15">
    <name type="scientific">Westerdykella ornata</name>
    <dbReference type="NCBI Taxonomy" id="318751"/>
    <lineage>
        <taxon>Eukaryota</taxon>
        <taxon>Fungi</taxon>
        <taxon>Dikarya</taxon>
        <taxon>Ascomycota</taxon>
        <taxon>Pezizomycotina</taxon>
        <taxon>Dothideomycetes</taxon>
        <taxon>Pleosporomycetidae</taxon>
        <taxon>Pleosporales</taxon>
        <taxon>Sporormiaceae</taxon>
        <taxon>Westerdykella</taxon>
    </lineage>
</organism>
<dbReference type="OrthoDB" id="5432at2759"/>
<keyword evidence="7" id="KW-0521">NADP</keyword>
<evidence type="ECO:0000256" key="10">
    <source>
        <dbReference type="ARBA" id="ARBA00031630"/>
    </source>
</evidence>
<feature type="domain" description="Bacterial bifunctional deaminase-reductase C-terminal" evidence="13">
    <location>
        <begin position="32"/>
        <end position="264"/>
    </location>
</feature>
<evidence type="ECO:0000256" key="12">
    <source>
        <dbReference type="ARBA" id="ARBA00049020"/>
    </source>
</evidence>
<sequence>MASSTREVLHFPATQSKLIDPYLPFPSKNEKPYVTLTFATSLDSNLSLAPGVQTHLSGPESKAMTHYLRSQHDAILIGVGTAVADDPSLNCRIEGAGGYGGEGLTGQPRPIVLDPRGRWEINEKTKCIALAREKKGKAPWLVMCQPCKKEVRDLLESVGGQVLVVEPVVDDKPSRIPWHKLVETLAGEGIQSIMIEGGGSVINDLLSPQYFGLVDSVIVTIAPTWLGKGGVQVCPEERIEGETRVPVARLKGVKWVPLGEDVVLCGRPIVSPT</sequence>
<evidence type="ECO:0000256" key="2">
    <source>
        <dbReference type="ARBA" id="ARBA00005104"/>
    </source>
</evidence>
<dbReference type="InterPro" id="IPR050765">
    <property type="entry name" value="Riboflavin_Biosynth_HTPR"/>
</dbReference>
<dbReference type="GO" id="GO:0008703">
    <property type="term" value="F:5-amino-6-(5-phosphoribosylamino)uracil reductase activity"/>
    <property type="evidence" value="ECO:0007669"/>
    <property type="project" value="InterPro"/>
</dbReference>
<dbReference type="AlphaFoldDB" id="A0A6A6JKZ3"/>
<evidence type="ECO:0000256" key="7">
    <source>
        <dbReference type="ARBA" id="ARBA00022857"/>
    </source>
</evidence>
<protein>
    <recommendedName>
        <fullName evidence="5">2,5-diamino-6-ribosylamino-4(3H)-pyrimidinone 5'-phosphate reductase</fullName>
        <ecNumber evidence="4">1.1.1.302</ecNumber>
    </recommendedName>
    <alternativeName>
        <fullName evidence="10">2,5-diamino-6-(5-phospho-D-ribosylamino)pyrimidin-4(3H)-one reductase</fullName>
    </alternativeName>
    <alternativeName>
        <fullName evidence="9">2,5-diamino-6-ribitylamino-4(3H)-pyrimidinone 5'-phosphate synthase</fullName>
    </alternativeName>
</protein>
<name>A0A6A6JKZ3_WESOR</name>
<evidence type="ECO:0000256" key="4">
    <source>
        <dbReference type="ARBA" id="ARBA00012851"/>
    </source>
</evidence>
<dbReference type="Pfam" id="PF01872">
    <property type="entry name" value="RibD_C"/>
    <property type="match status" value="1"/>
</dbReference>
<dbReference type="RefSeq" id="XP_033654444.1">
    <property type="nucleotide sequence ID" value="XM_033794717.1"/>
</dbReference>
<keyword evidence="8" id="KW-0560">Oxidoreductase</keyword>
<comment type="catalytic activity">
    <reaction evidence="11">
        <text>2,5-diamino-6-(1-D-ribitylamino)pyrimidin-4(3H)-one 5'-phosphate + NAD(+) = 2,5-diamino-6-(1-D-ribosylamino)pyrimidin-4(3H)-one 5'-phosphate + NADH + H(+)</text>
        <dbReference type="Rhea" id="RHEA:27274"/>
        <dbReference type="ChEBI" id="CHEBI:15378"/>
        <dbReference type="ChEBI" id="CHEBI:57540"/>
        <dbReference type="ChEBI" id="CHEBI:57945"/>
        <dbReference type="ChEBI" id="CHEBI:58890"/>
        <dbReference type="ChEBI" id="CHEBI:59545"/>
        <dbReference type="EC" id="1.1.1.302"/>
    </reaction>
</comment>
<dbReference type="Proteomes" id="UP000800097">
    <property type="component" value="Unassembled WGS sequence"/>
</dbReference>
<dbReference type="InterPro" id="IPR002734">
    <property type="entry name" value="RibDG_C"/>
</dbReference>
<gene>
    <name evidence="14" type="ORF">EI97DRAFT_324948</name>
</gene>
<dbReference type="GeneID" id="54547892"/>
<comment type="function">
    <text evidence="1">Catalyzes an early step in riboflavin biosynthesis, the NADPH-dependent reduction of the ribose side chain of 2,5-diamino-6-ribosylamino-4(3H)-pyrimidinone 5'-phosphate, yielding 2,5-diamino-6-ribitylamino-4(3H)-pyrimidinone 5'-phosphate.</text>
</comment>
<evidence type="ECO:0000256" key="8">
    <source>
        <dbReference type="ARBA" id="ARBA00023002"/>
    </source>
</evidence>
<comment type="similarity">
    <text evidence="3">Belongs to the HTP reductase family.</text>
</comment>
<dbReference type="Gene3D" id="3.40.430.10">
    <property type="entry name" value="Dihydrofolate Reductase, subunit A"/>
    <property type="match status" value="1"/>
</dbReference>
<keyword evidence="6" id="KW-0686">Riboflavin biosynthesis</keyword>
<dbReference type="EMBL" id="ML986492">
    <property type="protein sequence ID" value="KAF2276905.1"/>
    <property type="molecule type" value="Genomic_DNA"/>
</dbReference>
<comment type="catalytic activity">
    <reaction evidence="12">
        <text>2,5-diamino-6-(1-D-ribitylamino)pyrimidin-4(3H)-one 5'-phosphate + NADP(+) = 2,5-diamino-6-(1-D-ribosylamino)pyrimidin-4(3H)-one 5'-phosphate + NADPH + H(+)</text>
        <dbReference type="Rhea" id="RHEA:27278"/>
        <dbReference type="ChEBI" id="CHEBI:15378"/>
        <dbReference type="ChEBI" id="CHEBI:57783"/>
        <dbReference type="ChEBI" id="CHEBI:58349"/>
        <dbReference type="ChEBI" id="CHEBI:58890"/>
        <dbReference type="ChEBI" id="CHEBI:59545"/>
        <dbReference type="EC" id="1.1.1.302"/>
    </reaction>
</comment>
<dbReference type="GO" id="GO:0009231">
    <property type="term" value="P:riboflavin biosynthetic process"/>
    <property type="evidence" value="ECO:0007669"/>
    <property type="project" value="UniProtKB-KW"/>
</dbReference>